<dbReference type="InterPro" id="IPR001753">
    <property type="entry name" value="Enoyl-CoA_hydra/iso"/>
</dbReference>
<dbReference type="AlphaFoldDB" id="A0AAW2HLZ7"/>
<dbReference type="Gene3D" id="3.90.226.10">
    <property type="entry name" value="2-enoyl-CoA Hydratase, Chain A, domain 1"/>
    <property type="match status" value="1"/>
</dbReference>
<dbReference type="Pfam" id="PF00378">
    <property type="entry name" value="ECH_1"/>
    <property type="match status" value="1"/>
</dbReference>
<comment type="caution">
    <text evidence="2">The sequence shown here is derived from an EMBL/GenBank/DDBJ whole genome shotgun (WGS) entry which is preliminary data.</text>
</comment>
<feature type="compositionally biased region" description="Basic and acidic residues" evidence="1">
    <location>
        <begin position="503"/>
        <end position="547"/>
    </location>
</feature>
<feature type="compositionally biased region" description="Low complexity" evidence="1">
    <location>
        <begin position="147"/>
        <end position="176"/>
    </location>
</feature>
<feature type="compositionally biased region" description="Basic and acidic residues" evidence="1">
    <location>
        <begin position="50"/>
        <end position="67"/>
    </location>
</feature>
<evidence type="ECO:0000256" key="1">
    <source>
        <dbReference type="SAM" id="MobiDB-lite"/>
    </source>
</evidence>
<feature type="compositionally biased region" description="Basic residues" evidence="1">
    <location>
        <begin position="706"/>
        <end position="729"/>
    </location>
</feature>
<dbReference type="InterPro" id="IPR029045">
    <property type="entry name" value="ClpP/crotonase-like_dom_sf"/>
</dbReference>
<feature type="region of interest" description="Disordered" evidence="1">
    <location>
        <begin position="135"/>
        <end position="212"/>
    </location>
</feature>
<feature type="compositionally biased region" description="Basic and acidic residues" evidence="1">
    <location>
        <begin position="300"/>
        <end position="320"/>
    </location>
</feature>
<feature type="compositionally biased region" description="Polar residues" evidence="1">
    <location>
        <begin position="68"/>
        <end position="84"/>
    </location>
</feature>
<dbReference type="InterPro" id="IPR014748">
    <property type="entry name" value="Enoyl-CoA_hydra_C"/>
</dbReference>
<proteinExistence type="predicted"/>
<feature type="compositionally biased region" description="Basic and acidic residues" evidence="1">
    <location>
        <begin position="730"/>
        <end position="746"/>
    </location>
</feature>
<accession>A0AAW2HLZ7</accession>
<feature type="region of interest" description="Disordered" evidence="1">
    <location>
        <begin position="25"/>
        <end position="120"/>
    </location>
</feature>
<dbReference type="PANTHER" id="PTHR43684">
    <property type="match status" value="1"/>
</dbReference>
<feature type="region of interest" description="Disordered" evidence="1">
    <location>
        <begin position="492"/>
        <end position="579"/>
    </location>
</feature>
<organism evidence="2">
    <name type="scientific">Menopon gallinae</name>
    <name type="common">poultry shaft louse</name>
    <dbReference type="NCBI Taxonomy" id="328185"/>
    <lineage>
        <taxon>Eukaryota</taxon>
        <taxon>Metazoa</taxon>
        <taxon>Ecdysozoa</taxon>
        <taxon>Arthropoda</taxon>
        <taxon>Hexapoda</taxon>
        <taxon>Insecta</taxon>
        <taxon>Pterygota</taxon>
        <taxon>Neoptera</taxon>
        <taxon>Paraneoptera</taxon>
        <taxon>Psocodea</taxon>
        <taxon>Troctomorpha</taxon>
        <taxon>Phthiraptera</taxon>
        <taxon>Amblycera</taxon>
        <taxon>Menoponidae</taxon>
        <taxon>Menopon</taxon>
    </lineage>
</organism>
<feature type="region of interest" description="Disordered" evidence="1">
    <location>
        <begin position="420"/>
        <end position="458"/>
    </location>
</feature>
<dbReference type="InterPro" id="IPR051053">
    <property type="entry name" value="ECH/Chromodomain_protein"/>
</dbReference>
<gene>
    <name evidence="2" type="ORF">PYX00_008115</name>
</gene>
<feature type="compositionally biased region" description="Basic and acidic residues" evidence="1">
    <location>
        <begin position="181"/>
        <end position="196"/>
    </location>
</feature>
<feature type="region of interest" description="Disordered" evidence="1">
    <location>
        <begin position="595"/>
        <end position="752"/>
    </location>
</feature>
<evidence type="ECO:0000313" key="2">
    <source>
        <dbReference type="EMBL" id="KAL0270834.1"/>
    </source>
</evidence>
<sequence length="1071" mass="119270">MEEKITEDASTKIAVKEVGENNVENDVVMKEVKSGDAPTENQGEEMVSDEPPKEDATRHIDEYESKAVNDNQIITESNAGTNDSVAVAETNANDVAGSDKHESEETVGDASDAEHNGGTQTKNYKHVILEDWGFDVPQGPAAETSAENINNNNNNNDNNVNNNNNNDISNSSEYNNANHESVTDGKESVENNRANHSEASNEVDERKPIDESNEIEQRLEELDRKPNYVENDLIKPVLDKKKNPLKYSNLIVSNQDIVEILDSSRERVCRPIIPAAKDLFLSIELTKHLNQKLSRALPGKKNEDAKSNDSSKKVLPDYHSKLVKTVTQAEGLSPGAQKDDANKPANPVKTENDQSKKGKRKSVKKSINLGDEMERTIALRQLRDEFPSTRRRSHTTKKVNHIPFLASTVLEKALTSVNTPNRTVGQRRRPCYLPAKEENAQKEETADEQKDLNISDLSNSSNPVVRTYCIKRKSTDSESEVRSALQTFLSASKELQEEDGENVESKPKKQKTVQEGEKTTKSTPKKGKDAGKKRNLELEKLLGDEGAVRMLYETQHQDGTKPTGKKSRMKSPSGLKKDLMLKTKLVKSAVLRLSGASSDGVSLRGKRRSLKSDSEPPPEQDSLFATSTPNVILYKPKKKQRAEASRILYRHSSSESFESLDGLRRTSVEGDVANSTNHDGAAAVNSDLFDEKEPAAAEEPDSGSSKKTKIPKKTKIISGKRVKKLKTRKERQESKIMNDRRSRESLDGSNTKLDLSHVPVRKSNRPRVVSKKYSIWASTSMDSLSVESLGLKKPKKASQEFAKKLNYKELRILQHGSLVQIILTPSSTVLKNSLNEQVLTELKEAFDFLAQQESCSVILLTSHGTTFCQGIDLNYVLSVEEDDRKQTFENLLNCLKQFVLCLANFKKPVIAGVHAGAVGFGVTLLTYCDIVLSSDRASFYTPYARLGQLSEGAATVTFPRIHKNLVAELLFRSKKLTATEALKIGLVSQVIPEERFDEEVMLISRRMASQSAQAMQSMKSLLNSNEYEKIAETLEEESQIILEHWCSNDCVNNIIKFLNSGEVQFRQLDVT</sequence>
<dbReference type="CDD" id="cd06558">
    <property type="entry name" value="crotonase-like"/>
    <property type="match status" value="1"/>
</dbReference>
<feature type="compositionally biased region" description="Basic and acidic residues" evidence="1">
    <location>
        <begin position="203"/>
        <end position="212"/>
    </location>
</feature>
<name>A0AAW2HLZ7_9NEOP</name>
<dbReference type="Gene3D" id="1.10.12.10">
    <property type="entry name" value="Lyase 2-enoyl-coa Hydratase, Chain A, domain 2"/>
    <property type="match status" value="1"/>
</dbReference>
<dbReference type="EMBL" id="JARGDH010000004">
    <property type="protein sequence ID" value="KAL0270834.1"/>
    <property type="molecule type" value="Genomic_DNA"/>
</dbReference>
<dbReference type="PANTHER" id="PTHR43684:SF11">
    <property type="entry name" value="CHROMO DOMAIN-CONTAINING PROTEIN"/>
    <property type="match status" value="1"/>
</dbReference>
<protein>
    <submittedName>
        <fullName evidence="2">Uncharacterized protein</fullName>
    </submittedName>
</protein>
<feature type="region of interest" description="Disordered" evidence="1">
    <location>
        <begin position="296"/>
        <end position="369"/>
    </location>
</feature>
<feature type="compositionally biased region" description="Basic and acidic residues" evidence="1">
    <location>
        <begin position="435"/>
        <end position="453"/>
    </location>
</feature>
<dbReference type="SUPFAM" id="SSF52096">
    <property type="entry name" value="ClpP/crotonase"/>
    <property type="match status" value="1"/>
</dbReference>
<reference evidence="2" key="1">
    <citation type="journal article" date="2024" name="Gigascience">
        <title>Chromosome-level genome of the poultry shaft louse Menopon gallinae provides insight into the host-switching and adaptive evolution of parasitic lice.</title>
        <authorList>
            <person name="Xu Y."/>
            <person name="Ma L."/>
            <person name="Liu S."/>
            <person name="Liang Y."/>
            <person name="Liu Q."/>
            <person name="He Z."/>
            <person name="Tian L."/>
            <person name="Duan Y."/>
            <person name="Cai W."/>
            <person name="Li H."/>
            <person name="Song F."/>
        </authorList>
    </citation>
    <scope>NUCLEOTIDE SEQUENCE</scope>
    <source>
        <strain evidence="2">Cailab_2023a</strain>
    </source>
</reference>